<accession>A0A4Z2G2H7</accession>
<keyword evidence="3" id="KW-1185">Reference proteome</keyword>
<evidence type="ECO:0000313" key="2">
    <source>
        <dbReference type="EMBL" id="TNN47717.1"/>
    </source>
</evidence>
<comment type="caution">
    <text evidence="2">The sequence shown here is derived from an EMBL/GenBank/DDBJ whole genome shotgun (WGS) entry which is preliminary data.</text>
</comment>
<organism evidence="2 3">
    <name type="scientific">Liparis tanakae</name>
    <name type="common">Tanaka's snailfish</name>
    <dbReference type="NCBI Taxonomy" id="230148"/>
    <lineage>
        <taxon>Eukaryota</taxon>
        <taxon>Metazoa</taxon>
        <taxon>Chordata</taxon>
        <taxon>Craniata</taxon>
        <taxon>Vertebrata</taxon>
        <taxon>Euteleostomi</taxon>
        <taxon>Actinopterygii</taxon>
        <taxon>Neopterygii</taxon>
        <taxon>Teleostei</taxon>
        <taxon>Neoteleostei</taxon>
        <taxon>Acanthomorphata</taxon>
        <taxon>Eupercaria</taxon>
        <taxon>Perciformes</taxon>
        <taxon>Cottioidei</taxon>
        <taxon>Cottales</taxon>
        <taxon>Liparidae</taxon>
        <taxon>Liparis</taxon>
    </lineage>
</organism>
<evidence type="ECO:0000256" key="1">
    <source>
        <dbReference type="SAM" id="MobiDB-lite"/>
    </source>
</evidence>
<sequence length="65" mass="7049">MIGFRRLLRKHQHRSLRSALRRPSFVSRVPGHHRAPITVSGHAGRAPGARGDTGSPAAVPCHRGP</sequence>
<reference evidence="2 3" key="1">
    <citation type="submission" date="2019-03" db="EMBL/GenBank/DDBJ databases">
        <title>First draft genome of Liparis tanakae, snailfish: a comprehensive survey of snailfish specific genes.</title>
        <authorList>
            <person name="Kim W."/>
            <person name="Song I."/>
            <person name="Jeong J.-H."/>
            <person name="Kim D."/>
            <person name="Kim S."/>
            <person name="Ryu S."/>
            <person name="Song J.Y."/>
            <person name="Lee S.K."/>
        </authorList>
    </citation>
    <scope>NUCLEOTIDE SEQUENCE [LARGE SCALE GENOMIC DNA]</scope>
    <source>
        <tissue evidence="2">Muscle</tissue>
    </source>
</reference>
<dbReference type="Proteomes" id="UP000314294">
    <property type="component" value="Unassembled WGS sequence"/>
</dbReference>
<protein>
    <submittedName>
        <fullName evidence="2">Uncharacterized protein</fullName>
    </submittedName>
</protein>
<dbReference type="EMBL" id="SRLO01000727">
    <property type="protein sequence ID" value="TNN47717.1"/>
    <property type="molecule type" value="Genomic_DNA"/>
</dbReference>
<feature type="compositionally biased region" description="Basic residues" evidence="1">
    <location>
        <begin position="1"/>
        <end position="20"/>
    </location>
</feature>
<dbReference type="AlphaFoldDB" id="A0A4Z2G2H7"/>
<evidence type="ECO:0000313" key="3">
    <source>
        <dbReference type="Proteomes" id="UP000314294"/>
    </source>
</evidence>
<gene>
    <name evidence="2" type="ORF">EYF80_042094</name>
</gene>
<feature type="region of interest" description="Disordered" evidence="1">
    <location>
        <begin position="1"/>
        <end position="65"/>
    </location>
</feature>
<name>A0A4Z2G2H7_9TELE</name>
<proteinExistence type="predicted"/>